<dbReference type="Proteomes" id="UP000604117">
    <property type="component" value="Unassembled WGS sequence"/>
</dbReference>
<proteinExistence type="predicted"/>
<accession>A0ABQ4CTN6</accession>
<dbReference type="SUPFAM" id="SSF55729">
    <property type="entry name" value="Acyl-CoA N-acyltransferases (Nat)"/>
    <property type="match status" value="1"/>
</dbReference>
<name>A0ABQ4CTN6_9ACTN</name>
<organism evidence="4 5">
    <name type="scientific">Asanoa siamensis</name>
    <dbReference type="NCBI Taxonomy" id="926357"/>
    <lineage>
        <taxon>Bacteria</taxon>
        <taxon>Bacillati</taxon>
        <taxon>Actinomycetota</taxon>
        <taxon>Actinomycetes</taxon>
        <taxon>Micromonosporales</taxon>
        <taxon>Micromonosporaceae</taxon>
        <taxon>Asanoa</taxon>
    </lineage>
</organism>
<dbReference type="PANTHER" id="PTHR43877">
    <property type="entry name" value="AMINOALKYLPHOSPHONATE N-ACETYLTRANSFERASE-RELATED-RELATED"/>
    <property type="match status" value="1"/>
</dbReference>
<dbReference type="RefSeq" id="WP_203715396.1">
    <property type="nucleotide sequence ID" value="NZ_BONE01000033.1"/>
</dbReference>
<dbReference type="EMBL" id="BONE01000033">
    <property type="protein sequence ID" value="GIF74651.1"/>
    <property type="molecule type" value="Genomic_DNA"/>
</dbReference>
<dbReference type="InterPro" id="IPR016181">
    <property type="entry name" value="Acyl_CoA_acyltransferase"/>
</dbReference>
<gene>
    <name evidence="4" type="ORF">Asi02nite_41690</name>
</gene>
<keyword evidence="2" id="KW-0012">Acyltransferase</keyword>
<evidence type="ECO:0000313" key="5">
    <source>
        <dbReference type="Proteomes" id="UP000604117"/>
    </source>
</evidence>
<sequence length="287" mass="31682">MSVTVRACRDGDDEGVRRLDGPLLDHGRVVAGAVDDGRIVGHGGMTWWDEADGTRLYLLSGRVDPAWRRRGVGTAILRWQEEHAIAYDRDQPDPAEVRCFGVNVAPDQVGNLALVTAQGYRVAFTVVEMACEPRDDPGDGLPAGLVLRPVAAPQHARIHAAIEECFAGSRDGYRSRTHDEYLRDVRDVDLWCVAWAGGEVAGVVVTELEPDGTATTPWVAVRPPWRRHGVGLALMRRTLATLADRGVRQARLRTIEENPHHSVGLYERAGYTVTDRQPRYRKPFPAG</sequence>
<keyword evidence="5" id="KW-1185">Reference proteome</keyword>
<reference evidence="4 5" key="1">
    <citation type="submission" date="2021-01" db="EMBL/GenBank/DDBJ databases">
        <title>Whole genome shotgun sequence of Asanoa siamensis NBRC 107932.</title>
        <authorList>
            <person name="Komaki H."/>
            <person name="Tamura T."/>
        </authorList>
    </citation>
    <scope>NUCLEOTIDE SEQUENCE [LARGE SCALE GENOMIC DNA]</scope>
    <source>
        <strain evidence="4 5">NBRC 107932</strain>
    </source>
</reference>
<feature type="domain" description="N-acetyltransferase" evidence="3">
    <location>
        <begin position="1"/>
        <end position="134"/>
    </location>
</feature>
<evidence type="ECO:0000256" key="2">
    <source>
        <dbReference type="ARBA" id="ARBA00023315"/>
    </source>
</evidence>
<evidence type="ECO:0000313" key="4">
    <source>
        <dbReference type="EMBL" id="GIF74651.1"/>
    </source>
</evidence>
<evidence type="ECO:0000256" key="1">
    <source>
        <dbReference type="ARBA" id="ARBA00022679"/>
    </source>
</evidence>
<dbReference type="Gene3D" id="3.40.630.30">
    <property type="match status" value="1"/>
</dbReference>
<protein>
    <recommendedName>
        <fullName evidence="3">N-acetyltransferase domain-containing protein</fullName>
    </recommendedName>
</protein>
<dbReference type="InterPro" id="IPR050832">
    <property type="entry name" value="Bact_Acetyltransf"/>
</dbReference>
<dbReference type="PROSITE" id="PS51186">
    <property type="entry name" value="GNAT"/>
    <property type="match status" value="2"/>
</dbReference>
<comment type="caution">
    <text evidence="4">The sequence shown here is derived from an EMBL/GenBank/DDBJ whole genome shotgun (WGS) entry which is preliminary data.</text>
</comment>
<evidence type="ECO:0000259" key="3">
    <source>
        <dbReference type="PROSITE" id="PS51186"/>
    </source>
</evidence>
<dbReference type="InterPro" id="IPR000182">
    <property type="entry name" value="GNAT_dom"/>
</dbReference>
<dbReference type="CDD" id="cd04301">
    <property type="entry name" value="NAT_SF"/>
    <property type="match status" value="2"/>
</dbReference>
<dbReference type="Pfam" id="PF00583">
    <property type="entry name" value="Acetyltransf_1"/>
    <property type="match status" value="2"/>
</dbReference>
<keyword evidence="1" id="KW-0808">Transferase</keyword>
<feature type="domain" description="N-acetyltransferase" evidence="3">
    <location>
        <begin position="145"/>
        <end position="287"/>
    </location>
</feature>